<proteinExistence type="predicted"/>
<dbReference type="RefSeq" id="WP_076502690.1">
    <property type="nucleotide sequence ID" value="NZ_FTOP01000016.1"/>
</dbReference>
<dbReference type="AlphaFoldDB" id="A0A1N7PHM9"/>
<dbReference type="STRING" id="529505.SAMN05421761_11645"/>
<protein>
    <submittedName>
        <fullName evidence="2">Uncharacterized protein</fullName>
    </submittedName>
</protein>
<keyword evidence="1" id="KW-0472">Membrane</keyword>
<feature type="transmembrane region" description="Helical" evidence="1">
    <location>
        <begin position="135"/>
        <end position="153"/>
    </location>
</feature>
<evidence type="ECO:0000256" key="1">
    <source>
        <dbReference type="SAM" id="Phobius"/>
    </source>
</evidence>
<keyword evidence="3" id="KW-1185">Reference proteome</keyword>
<keyword evidence="1" id="KW-1133">Transmembrane helix</keyword>
<gene>
    <name evidence="2" type="ORF">SAMN05421761_11645</name>
</gene>
<feature type="transmembrane region" description="Helical" evidence="1">
    <location>
        <begin position="104"/>
        <end position="123"/>
    </location>
</feature>
<reference evidence="3" key="1">
    <citation type="submission" date="2017-01" db="EMBL/GenBank/DDBJ databases">
        <authorList>
            <person name="Varghese N."/>
            <person name="Submissions S."/>
        </authorList>
    </citation>
    <scope>NUCLEOTIDE SEQUENCE [LARGE SCALE GENOMIC DNA]</scope>
    <source>
        <strain evidence="3">DSM 46698</strain>
    </source>
</reference>
<dbReference type="EMBL" id="FTOP01000016">
    <property type="protein sequence ID" value="SIT09849.1"/>
    <property type="molecule type" value="Genomic_DNA"/>
</dbReference>
<dbReference type="Proteomes" id="UP000186026">
    <property type="component" value="Unassembled WGS sequence"/>
</dbReference>
<keyword evidence="1" id="KW-0812">Transmembrane</keyword>
<evidence type="ECO:0000313" key="2">
    <source>
        <dbReference type="EMBL" id="SIT09849.1"/>
    </source>
</evidence>
<dbReference type="OrthoDB" id="823720at2"/>
<organism evidence="2 3">
    <name type="scientific">Belliella pelovolcani</name>
    <dbReference type="NCBI Taxonomy" id="529505"/>
    <lineage>
        <taxon>Bacteria</taxon>
        <taxon>Pseudomonadati</taxon>
        <taxon>Bacteroidota</taxon>
        <taxon>Cytophagia</taxon>
        <taxon>Cytophagales</taxon>
        <taxon>Cyclobacteriaceae</taxon>
        <taxon>Belliella</taxon>
    </lineage>
</organism>
<sequence length="172" mass="19619">MKNSFYKTFILFLVILLSSNFDIHAQKFILLQKGTNQKTRIKYEVGEVFTYKTKNNDYYISDVIRDIQPEIIVLSENVLRPEDITAVYIQDKDPRNQTLKNLSFLSYGAGAIFLSANVINSLYQEGNVSISDGSLITSAALFGSGFVLSKVRYKHFKKKGRNKIQLIILYGD</sequence>
<accession>A0A1N7PHM9</accession>
<evidence type="ECO:0000313" key="3">
    <source>
        <dbReference type="Proteomes" id="UP000186026"/>
    </source>
</evidence>
<name>A0A1N7PHM9_9BACT</name>